<name>A0A7C4AJC5_9BACT</name>
<sequence length="151" mass="17008">MFIYLVQHAEAKPESEEPQRGLSDKGMNDIRKVASFIGKLNIQVDEILHSGKLRAKQTAEVLASALKVKFFETEGLAPLDPPEIWANKIKNIDRSVMLVGHLPHLARLCSLFLCGDKEKNIVSFKMAGVVCLKKENNIWSLNWMVIPEIIL</sequence>
<dbReference type="SUPFAM" id="SSF53254">
    <property type="entry name" value="Phosphoglycerate mutase-like"/>
    <property type="match status" value="1"/>
</dbReference>
<dbReference type="CDD" id="cd07067">
    <property type="entry name" value="HP_PGM_like"/>
    <property type="match status" value="1"/>
</dbReference>
<dbReference type="InterPro" id="IPR004449">
    <property type="entry name" value="SixA"/>
</dbReference>
<evidence type="ECO:0000313" key="1">
    <source>
        <dbReference type="EMBL" id="HGG99454.1"/>
    </source>
</evidence>
<dbReference type="Gene3D" id="3.40.50.1240">
    <property type="entry name" value="Phosphoglycerate mutase-like"/>
    <property type="match status" value="1"/>
</dbReference>
<gene>
    <name evidence="1" type="primary">sixA</name>
    <name evidence="1" type="ORF">ENV75_03250</name>
</gene>
<dbReference type="GO" id="GO:0101006">
    <property type="term" value="F:protein histidine phosphatase activity"/>
    <property type="evidence" value="ECO:0007669"/>
    <property type="project" value="InterPro"/>
</dbReference>
<dbReference type="AlphaFoldDB" id="A0A7C4AJC5"/>
<dbReference type="InterPro" id="IPR029033">
    <property type="entry name" value="His_PPase_superfam"/>
</dbReference>
<dbReference type="InterPro" id="IPR013078">
    <property type="entry name" value="His_Pase_superF_clade-1"/>
</dbReference>
<dbReference type="GO" id="GO:0005737">
    <property type="term" value="C:cytoplasm"/>
    <property type="evidence" value="ECO:0007669"/>
    <property type="project" value="InterPro"/>
</dbReference>
<accession>A0A7C4AJC5</accession>
<comment type="caution">
    <text evidence="1">The sequence shown here is derived from an EMBL/GenBank/DDBJ whole genome shotgun (WGS) entry which is preliminary data.</text>
</comment>
<reference evidence="1" key="1">
    <citation type="journal article" date="2020" name="mSystems">
        <title>Genome- and Community-Level Interaction Insights into Carbon Utilization and Element Cycling Functions of Hydrothermarchaeota in Hydrothermal Sediment.</title>
        <authorList>
            <person name="Zhou Z."/>
            <person name="Liu Y."/>
            <person name="Xu W."/>
            <person name="Pan J."/>
            <person name="Luo Z.H."/>
            <person name="Li M."/>
        </authorList>
    </citation>
    <scope>NUCLEOTIDE SEQUENCE [LARGE SCALE GENOMIC DNA]</scope>
    <source>
        <strain evidence="1">SpSt-788</strain>
    </source>
</reference>
<dbReference type="EMBL" id="DTHO01000030">
    <property type="protein sequence ID" value="HGG99454.1"/>
    <property type="molecule type" value="Genomic_DNA"/>
</dbReference>
<dbReference type="NCBIfam" id="TIGR00249">
    <property type="entry name" value="sixA"/>
    <property type="match status" value="1"/>
</dbReference>
<organism evidence="1">
    <name type="scientific">Thermodesulfovibrio aggregans</name>
    <dbReference type="NCBI Taxonomy" id="86166"/>
    <lineage>
        <taxon>Bacteria</taxon>
        <taxon>Pseudomonadati</taxon>
        <taxon>Nitrospirota</taxon>
        <taxon>Thermodesulfovibrionia</taxon>
        <taxon>Thermodesulfovibrionales</taxon>
        <taxon>Thermodesulfovibrionaceae</taxon>
        <taxon>Thermodesulfovibrio</taxon>
    </lineage>
</organism>
<proteinExistence type="predicted"/>
<protein>
    <submittedName>
        <fullName evidence="1">Phosphohistidine phosphatase SixA</fullName>
    </submittedName>
</protein>
<dbReference type="Pfam" id="PF00300">
    <property type="entry name" value="His_Phos_1"/>
    <property type="match status" value="1"/>
</dbReference>